<dbReference type="InterPro" id="IPR009080">
    <property type="entry name" value="tRNAsynth_Ia_anticodon-bd"/>
</dbReference>
<feature type="binding site" evidence="13">
    <location>
        <position position="29"/>
    </location>
    <ligand>
        <name>Zn(2+)</name>
        <dbReference type="ChEBI" id="CHEBI:29105"/>
    </ligand>
</feature>
<comment type="similarity">
    <text evidence="2 13">Belongs to the class-I aminoacyl-tRNA synthetase family.</text>
</comment>
<evidence type="ECO:0000256" key="5">
    <source>
        <dbReference type="ARBA" id="ARBA00022598"/>
    </source>
</evidence>
<proteinExistence type="inferred from homology"/>
<accession>A0A1Z4KSW0</accession>
<name>A0A1Z4KSW0_ANAVA</name>
<keyword evidence="7 13" id="KW-0547">Nucleotide-binding</keyword>
<evidence type="ECO:0000256" key="1">
    <source>
        <dbReference type="ARBA" id="ARBA00004496"/>
    </source>
</evidence>
<evidence type="ECO:0000256" key="10">
    <source>
        <dbReference type="ARBA" id="ARBA00022917"/>
    </source>
</evidence>
<gene>
    <name evidence="13 15" type="primary">cysS</name>
    <name evidence="15" type="ORF">NIES23_48920</name>
</gene>
<feature type="binding site" evidence="13">
    <location>
        <position position="274"/>
    </location>
    <ligand>
        <name>ATP</name>
        <dbReference type="ChEBI" id="CHEBI:30616"/>
    </ligand>
</feature>
<comment type="subunit">
    <text evidence="3 13">Monomer.</text>
</comment>
<sequence>MTLTIYNTLTRRQEPLETVEPGKVKMYCCGVTVYDYCHLGHARSYIVWDTIRRYLIWRGFGVKYIQNFTDIDDKILNRAKEQGLTMAEVSNRFIDAYFADIRRLNVLDADEYPRVTEHIPEIHQLIQILEEKGLAYAVGGDVYYRVERFPSYGKLSGRELEQMQAGASGRVDAEDSEPKKQHPFDFALWKAAKPGEPAWDSPWGAGRPGWHIECSAMIRSKLGATIDIHGGGGDLIFPHHENEIAQSEAAMNQPLARYWTHNGMVMVNGQKMSKSLGNFITIRELLDGVGSWKEDPVNPMAVRLFVLQAHYRKPLDFTEEAIATAENSWKTLKEGLLFGYQYGEKLGWGQESAIIPELATRFQELGDDDFNFSGGLAVLFELAKELRREGNILVHEGTTKTPSDELQRQWNTLVTLAKILGLEAKLDDETQTQAGLSDTDIEALIEQRQAARKNKNFSESDRIRNELQAQGVTLIDSPQGTRWHRS</sequence>
<dbReference type="CDD" id="cd00672">
    <property type="entry name" value="CysRS_core"/>
    <property type="match status" value="1"/>
</dbReference>
<dbReference type="HAMAP" id="MF_00041">
    <property type="entry name" value="Cys_tRNA_synth"/>
    <property type="match status" value="1"/>
</dbReference>
<keyword evidence="8 13" id="KW-0862">Zinc</keyword>
<reference evidence="15 16" key="1">
    <citation type="submission" date="2017-06" db="EMBL/GenBank/DDBJ databases">
        <title>Genome sequencing of cyanobaciteial culture collection at National Institute for Environmental Studies (NIES).</title>
        <authorList>
            <person name="Hirose Y."/>
            <person name="Shimura Y."/>
            <person name="Fujisawa T."/>
            <person name="Nakamura Y."/>
            <person name="Kawachi M."/>
        </authorList>
    </citation>
    <scope>NUCLEOTIDE SEQUENCE [LARGE SCALE GENOMIC DNA]</scope>
    <source>
        <strain evidence="15 16">NIES-23</strain>
    </source>
</reference>
<dbReference type="InterPro" id="IPR024909">
    <property type="entry name" value="Cys-tRNA/MSH_ligase"/>
</dbReference>
<evidence type="ECO:0000256" key="8">
    <source>
        <dbReference type="ARBA" id="ARBA00022833"/>
    </source>
</evidence>
<dbReference type="GO" id="GO:0005524">
    <property type="term" value="F:ATP binding"/>
    <property type="evidence" value="ECO:0007669"/>
    <property type="project" value="UniProtKB-UniRule"/>
</dbReference>
<dbReference type="AlphaFoldDB" id="A0A1Z4KSW0"/>
<comment type="cofactor">
    <cofactor evidence="13">
        <name>Zn(2+)</name>
        <dbReference type="ChEBI" id="CHEBI:29105"/>
    </cofactor>
    <text evidence="13">Binds 1 zinc ion per subunit.</text>
</comment>
<evidence type="ECO:0000256" key="7">
    <source>
        <dbReference type="ARBA" id="ARBA00022741"/>
    </source>
</evidence>
<evidence type="ECO:0000256" key="11">
    <source>
        <dbReference type="ARBA" id="ARBA00023146"/>
    </source>
</evidence>
<dbReference type="SUPFAM" id="SSF47323">
    <property type="entry name" value="Anticodon-binding domain of a subclass of class I aminoacyl-tRNA synthetases"/>
    <property type="match status" value="1"/>
</dbReference>
<dbReference type="PANTHER" id="PTHR10890:SF3">
    <property type="entry name" value="CYSTEINE--TRNA LIGASE, CYTOPLASMIC"/>
    <property type="match status" value="1"/>
</dbReference>
<dbReference type="GO" id="GO:0008270">
    <property type="term" value="F:zinc ion binding"/>
    <property type="evidence" value="ECO:0007669"/>
    <property type="project" value="UniProtKB-UniRule"/>
</dbReference>
<evidence type="ECO:0000256" key="3">
    <source>
        <dbReference type="ARBA" id="ARBA00011245"/>
    </source>
</evidence>
<comment type="catalytic activity">
    <reaction evidence="12 13">
        <text>tRNA(Cys) + L-cysteine + ATP = L-cysteinyl-tRNA(Cys) + AMP + diphosphate</text>
        <dbReference type="Rhea" id="RHEA:17773"/>
        <dbReference type="Rhea" id="RHEA-COMP:9661"/>
        <dbReference type="Rhea" id="RHEA-COMP:9679"/>
        <dbReference type="ChEBI" id="CHEBI:30616"/>
        <dbReference type="ChEBI" id="CHEBI:33019"/>
        <dbReference type="ChEBI" id="CHEBI:35235"/>
        <dbReference type="ChEBI" id="CHEBI:78442"/>
        <dbReference type="ChEBI" id="CHEBI:78517"/>
        <dbReference type="ChEBI" id="CHEBI:456215"/>
        <dbReference type="EC" id="6.1.1.16"/>
    </reaction>
</comment>
<dbReference type="InterPro" id="IPR032678">
    <property type="entry name" value="tRNA-synt_1_cat_dom"/>
</dbReference>
<dbReference type="GO" id="GO:0004817">
    <property type="term" value="F:cysteine-tRNA ligase activity"/>
    <property type="evidence" value="ECO:0007669"/>
    <property type="project" value="UniProtKB-UniRule"/>
</dbReference>
<feature type="short sequence motif" description="'KMSKS' region" evidence="13">
    <location>
        <begin position="271"/>
        <end position="275"/>
    </location>
</feature>
<evidence type="ECO:0000313" key="15">
    <source>
        <dbReference type="EMBL" id="BAY72068.1"/>
    </source>
</evidence>
<protein>
    <recommendedName>
        <fullName evidence="13">Cysteine--tRNA ligase</fullName>
        <ecNumber evidence="13">6.1.1.16</ecNumber>
    </recommendedName>
    <alternativeName>
        <fullName evidence="13">Cysteinyl-tRNA synthetase</fullName>
        <shortName evidence="13">CysRS</shortName>
    </alternativeName>
</protein>
<keyword evidence="5 13" id="KW-0436">Ligase</keyword>
<evidence type="ECO:0000256" key="4">
    <source>
        <dbReference type="ARBA" id="ARBA00022490"/>
    </source>
</evidence>
<dbReference type="InterPro" id="IPR056411">
    <property type="entry name" value="CysS_C"/>
</dbReference>
<keyword evidence="6 13" id="KW-0479">Metal-binding</keyword>
<keyword evidence="4 13" id="KW-0963">Cytoplasm</keyword>
<dbReference type="SMART" id="SM00840">
    <property type="entry name" value="DALR_2"/>
    <property type="match status" value="1"/>
</dbReference>
<keyword evidence="11 13" id="KW-0030">Aminoacyl-tRNA synthetase</keyword>
<dbReference type="GO" id="GO:0006423">
    <property type="term" value="P:cysteinyl-tRNA aminoacylation"/>
    <property type="evidence" value="ECO:0007669"/>
    <property type="project" value="UniProtKB-UniRule"/>
</dbReference>
<evidence type="ECO:0000256" key="12">
    <source>
        <dbReference type="ARBA" id="ARBA00047398"/>
    </source>
</evidence>
<dbReference type="EC" id="6.1.1.16" evidence="13"/>
<dbReference type="Pfam" id="PF01406">
    <property type="entry name" value="tRNA-synt_1e"/>
    <property type="match status" value="1"/>
</dbReference>
<feature type="short sequence motif" description="'HIGH' region" evidence="13">
    <location>
        <begin position="31"/>
        <end position="41"/>
    </location>
</feature>
<dbReference type="PANTHER" id="PTHR10890">
    <property type="entry name" value="CYSTEINYL-TRNA SYNTHETASE"/>
    <property type="match status" value="1"/>
</dbReference>
<dbReference type="SMR" id="A0A1Z4KSW0"/>
<dbReference type="Pfam" id="PF23493">
    <property type="entry name" value="CysS_C"/>
    <property type="match status" value="1"/>
</dbReference>
<keyword evidence="9 13" id="KW-0067">ATP-binding</keyword>
<evidence type="ECO:0000256" key="6">
    <source>
        <dbReference type="ARBA" id="ARBA00022723"/>
    </source>
</evidence>
<evidence type="ECO:0000256" key="9">
    <source>
        <dbReference type="ARBA" id="ARBA00022840"/>
    </source>
</evidence>
<dbReference type="Pfam" id="PF09190">
    <property type="entry name" value="DALR_2"/>
    <property type="match status" value="1"/>
</dbReference>
<dbReference type="Gene3D" id="1.20.120.1910">
    <property type="entry name" value="Cysteine-tRNA ligase, C-terminal anti-codon recognition domain"/>
    <property type="match status" value="1"/>
</dbReference>
<feature type="binding site" evidence="13">
    <location>
        <position position="239"/>
    </location>
    <ligand>
        <name>Zn(2+)</name>
        <dbReference type="ChEBI" id="CHEBI:29105"/>
    </ligand>
</feature>
<dbReference type="InterPro" id="IPR015273">
    <property type="entry name" value="Cys-tRNA-synt_Ia_DALR"/>
</dbReference>
<feature type="binding site" evidence="13">
    <location>
        <position position="243"/>
    </location>
    <ligand>
        <name>Zn(2+)</name>
        <dbReference type="ChEBI" id="CHEBI:29105"/>
    </ligand>
</feature>
<keyword evidence="10 13" id="KW-0648">Protein biosynthesis</keyword>
<dbReference type="NCBIfam" id="TIGR00435">
    <property type="entry name" value="cysS"/>
    <property type="match status" value="1"/>
</dbReference>
<dbReference type="PRINTS" id="PR00983">
    <property type="entry name" value="TRNASYNTHCYS"/>
</dbReference>
<dbReference type="GO" id="GO:0005829">
    <property type="term" value="C:cytosol"/>
    <property type="evidence" value="ECO:0007669"/>
    <property type="project" value="TreeGrafter"/>
</dbReference>
<feature type="domain" description="Cysteinyl-tRNA synthetase class Ia DALR" evidence="14">
    <location>
        <begin position="361"/>
        <end position="426"/>
    </location>
</feature>
<evidence type="ECO:0000256" key="2">
    <source>
        <dbReference type="ARBA" id="ARBA00005594"/>
    </source>
</evidence>
<evidence type="ECO:0000259" key="14">
    <source>
        <dbReference type="SMART" id="SM00840"/>
    </source>
</evidence>
<evidence type="ECO:0000256" key="13">
    <source>
        <dbReference type="HAMAP-Rule" id="MF_00041"/>
    </source>
</evidence>
<dbReference type="Proteomes" id="UP000217507">
    <property type="component" value="Chromosome"/>
</dbReference>
<evidence type="ECO:0000313" key="16">
    <source>
        <dbReference type="Proteomes" id="UP000217507"/>
    </source>
</evidence>
<dbReference type="InterPro" id="IPR014729">
    <property type="entry name" value="Rossmann-like_a/b/a_fold"/>
</dbReference>
<feature type="binding site" evidence="13">
    <location>
        <position position="214"/>
    </location>
    <ligand>
        <name>Zn(2+)</name>
        <dbReference type="ChEBI" id="CHEBI:29105"/>
    </ligand>
</feature>
<dbReference type="InterPro" id="IPR015803">
    <property type="entry name" value="Cys-tRNA-ligase"/>
</dbReference>
<dbReference type="EMBL" id="AP018216">
    <property type="protein sequence ID" value="BAY72068.1"/>
    <property type="molecule type" value="Genomic_DNA"/>
</dbReference>
<dbReference type="SUPFAM" id="SSF52374">
    <property type="entry name" value="Nucleotidylyl transferase"/>
    <property type="match status" value="1"/>
</dbReference>
<comment type="subcellular location">
    <subcellularLocation>
        <location evidence="1 13">Cytoplasm</location>
    </subcellularLocation>
</comment>
<dbReference type="FunFam" id="3.40.50.620:FF:000009">
    <property type="entry name" value="Cysteine--tRNA ligase"/>
    <property type="match status" value="1"/>
</dbReference>
<organism evidence="15 16">
    <name type="scientific">Trichormus variabilis NIES-23</name>
    <dbReference type="NCBI Taxonomy" id="1973479"/>
    <lineage>
        <taxon>Bacteria</taxon>
        <taxon>Bacillati</taxon>
        <taxon>Cyanobacteriota</taxon>
        <taxon>Cyanophyceae</taxon>
        <taxon>Nostocales</taxon>
        <taxon>Nostocaceae</taxon>
        <taxon>Trichormus</taxon>
    </lineage>
</organism>
<dbReference type="Gene3D" id="3.40.50.620">
    <property type="entry name" value="HUPs"/>
    <property type="match status" value="1"/>
</dbReference>